<evidence type="ECO:0000256" key="5">
    <source>
        <dbReference type="ARBA" id="ARBA00023065"/>
    </source>
</evidence>
<dbReference type="FunCoup" id="A0A6G9I9M9">
    <property type="interactions" value="60"/>
</dbReference>
<keyword evidence="5 8" id="KW-0406">Ion transport</keyword>
<evidence type="ECO:0000256" key="7">
    <source>
        <dbReference type="ARBA" id="ARBA00023211"/>
    </source>
</evidence>
<evidence type="ECO:0000313" key="9">
    <source>
        <dbReference type="EMBL" id="QIQ20532.1"/>
    </source>
</evidence>
<keyword evidence="4 8" id="KW-1133">Transmembrane helix</keyword>
<proteinExistence type="inferred from homology"/>
<dbReference type="Pfam" id="PF02659">
    <property type="entry name" value="Mntp"/>
    <property type="match status" value="1"/>
</dbReference>
<evidence type="ECO:0000256" key="3">
    <source>
        <dbReference type="ARBA" id="ARBA00022692"/>
    </source>
</evidence>
<protein>
    <recommendedName>
        <fullName evidence="8">Putative manganese efflux pump MntP</fullName>
    </recommendedName>
</protein>
<evidence type="ECO:0000256" key="6">
    <source>
        <dbReference type="ARBA" id="ARBA00023136"/>
    </source>
</evidence>
<evidence type="ECO:0000256" key="8">
    <source>
        <dbReference type="HAMAP-Rule" id="MF_01521"/>
    </source>
</evidence>
<evidence type="ECO:0000256" key="2">
    <source>
        <dbReference type="ARBA" id="ARBA00022475"/>
    </source>
</evidence>
<dbReference type="AlphaFoldDB" id="A0A6G9I9M9"/>
<reference evidence="9 10" key="1">
    <citation type="submission" date="2020-03" db="EMBL/GenBank/DDBJ databases">
        <title>Complete genome sequence of Orbus sp. IPMB12 (BCRC 80908).</title>
        <authorList>
            <person name="Lo W.-S."/>
            <person name="Chang T.-H."/>
            <person name="Kuo C.-H."/>
        </authorList>
    </citation>
    <scope>NUCLEOTIDE SEQUENCE [LARGE SCALE GENOMIC DNA]</scope>
    <source>
        <strain evidence="9 10">IPMB12</strain>
    </source>
</reference>
<evidence type="ECO:0000256" key="1">
    <source>
        <dbReference type="ARBA" id="ARBA00022448"/>
    </source>
</evidence>
<feature type="transmembrane region" description="Helical" evidence="8">
    <location>
        <begin position="68"/>
        <end position="85"/>
    </location>
</feature>
<dbReference type="InParanoid" id="A0A6G9I9M9"/>
<dbReference type="KEGG" id="orb:IPMB12_01855"/>
<dbReference type="InterPro" id="IPR003810">
    <property type="entry name" value="Mntp/YtaF"/>
</dbReference>
<dbReference type="PANTHER" id="PTHR35529:SF1">
    <property type="entry name" value="MANGANESE EFFLUX PUMP MNTP-RELATED"/>
    <property type="match status" value="1"/>
</dbReference>
<evidence type="ECO:0000313" key="10">
    <source>
        <dbReference type="Proteomes" id="UP000501168"/>
    </source>
</evidence>
<keyword evidence="3 8" id="KW-0812">Transmembrane</keyword>
<dbReference type="GO" id="GO:0005886">
    <property type="term" value="C:plasma membrane"/>
    <property type="evidence" value="ECO:0007669"/>
    <property type="project" value="UniProtKB-SubCell"/>
</dbReference>
<keyword evidence="1 8" id="KW-0813">Transport</keyword>
<sequence>MSIFSLILVAFAMATDAFAIAICKGVSMKTPRFIDAIKIGILFGVVEAITPVLGWLLGSAVVDYISQWDHWIILALMLFLGIRMIRNSFDDSCCCDDEPAPNKKTFFLLVLTAISTSIDAFAVGISFAFASVNIIVAAILIGCATMIMVTIGVMLGTRLGDLIGKRAELIGGLVLIFIGIYTVISSY</sequence>
<dbReference type="GO" id="GO:0005384">
    <property type="term" value="F:manganese ion transmembrane transporter activity"/>
    <property type="evidence" value="ECO:0007669"/>
    <property type="project" value="UniProtKB-UniRule"/>
</dbReference>
<keyword evidence="6 8" id="KW-0472">Membrane</keyword>
<feature type="transmembrane region" description="Helical" evidence="8">
    <location>
        <begin position="39"/>
        <end position="62"/>
    </location>
</feature>
<keyword evidence="2 8" id="KW-1003">Cell membrane</keyword>
<organism evidence="9 10">
    <name type="scientific">Zophobihabitans entericus</name>
    <dbReference type="NCBI Taxonomy" id="1635327"/>
    <lineage>
        <taxon>Bacteria</taxon>
        <taxon>Pseudomonadati</taxon>
        <taxon>Pseudomonadota</taxon>
        <taxon>Gammaproteobacteria</taxon>
        <taxon>Orbales</taxon>
        <taxon>Orbaceae</taxon>
        <taxon>Zophobihabitans</taxon>
    </lineage>
</organism>
<gene>
    <name evidence="8" type="primary">mntP</name>
    <name evidence="9" type="ORF">IPMB12_01855</name>
</gene>
<comment type="similarity">
    <text evidence="8">Belongs to the MntP (TC 9.B.29) family.</text>
</comment>
<dbReference type="EMBL" id="CP050253">
    <property type="protein sequence ID" value="QIQ20532.1"/>
    <property type="molecule type" value="Genomic_DNA"/>
</dbReference>
<dbReference type="PANTHER" id="PTHR35529">
    <property type="entry name" value="MANGANESE EFFLUX PUMP MNTP-RELATED"/>
    <property type="match status" value="1"/>
</dbReference>
<feature type="transmembrane region" description="Helical" evidence="8">
    <location>
        <begin position="6"/>
        <end position="27"/>
    </location>
</feature>
<dbReference type="HAMAP" id="MF_01521">
    <property type="entry name" value="MntP_pump"/>
    <property type="match status" value="1"/>
</dbReference>
<comment type="subcellular location">
    <subcellularLocation>
        <location evidence="8">Cell membrane</location>
        <topology evidence="8">Multi-pass membrane protein</topology>
    </subcellularLocation>
</comment>
<dbReference type="RefSeq" id="WP_166914386.1">
    <property type="nucleotide sequence ID" value="NZ_CP050253.1"/>
</dbReference>
<feature type="transmembrane region" description="Helical" evidence="8">
    <location>
        <begin position="167"/>
        <end position="184"/>
    </location>
</feature>
<dbReference type="Proteomes" id="UP000501168">
    <property type="component" value="Chromosome"/>
</dbReference>
<evidence type="ECO:0000256" key="4">
    <source>
        <dbReference type="ARBA" id="ARBA00022989"/>
    </source>
</evidence>
<keyword evidence="7 8" id="KW-0464">Manganese</keyword>
<accession>A0A6G9I9M9</accession>
<dbReference type="InterPro" id="IPR022929">
    <property type="entry name" value="Put_MntP"/>
</dbReference>
<name>A0A6G9I9M9_9GAMM</name>
<comment type="function">
    <text evidence="8">Probably functions as a manganese efflux pump.</text>
</comment>
<feature type="transmembrane region" description="Helical" evidence="8">
    <location>
        <begin position="134"/>
        <end position="155"/>
    </location>
</feature>
<feature type="transmembrane region" description="Helical" evidence="8">
    <location>
        <begin position="106"/>
        <end position="128"/>
    </location>
</feature>
<keyword evidence="10" id="KW-1185">Reference proteome</keyword>